<dbReference type="AlphaFoldDB" id="A0A545UQM8"/>
<protein>
    <submittedName>
        <fullName evidence="2">Uncharacterized protein</fullName>
    </submittedName>
</protein>
<reference evidence="2 3" key="1">
    <citation type="journal article" date="2019" name="Appl. Microbiol. Biotechnol.">
        <title>Genome sequence of Isaria javanica and comparative genome analysis insights into family S53 peptidase evolution in fungal entomopathogens.</title>
        <authorList>
            <person name="Lin R."/>
            <person name="Zhang X."/>
            <person name="Xin B."/>
            <person name="Zou M."/>
            <person name="Gao Y."/>
            <person name="Qin F."/>
            <person name="Hu Q."/>
            <person name="Xie B."/>
            <person name="Cheng X."/>
        </authorList>
    </citation>
    <scope>NUCLEOTIDE SEQUENCE [LARGE SCALE GENOMIC DNA]</scope>
    <source>
        <strain evidence="2 3">IJ1G</strain>
    </source>
</reference>
<accession>A0A545UQM8</accession>
<comment type="caution">
    <text evidence="2">The sequence shown here is derived from an EMBL/GenBank/DDBJ whole genome shotgun (WGS) entry which is preliminary data.</text>
</comment>
<feature type="compositionally biased region" description="Low complexity" evidence="1">
    <location>
        <begin position="25"/>
        <end position="36"/>
    </location>
</feature>
<organism evidence="2 3">
    <name type="scientific">Cordyceps javanica</name>
    <dbReference type="NCBI Taxonomy" id="43265"/>
    <lineage>
        <taxon>Eukaryota</taxon>
        <taxon>Fungi</taxon>
        <taxon>Dikarya</taxon>
        <taxon>Ascomycota</taxon>
        <taxon>Pezizomycotina</taxon>
        <taxon>Sordariomycetes</taxon>
        <taxon>Hypocreomycetidae</taxon>
        <taxon>Hypocreales</taxon>
        <taxon>Cordycipitaceae</taxon>
        <taxon>Cordyceps</taxon>
    </lineage>
</organism>
<name>A0A545UQM8_9HYPO</name>
<evidence type="ECO:0000313" key="3">
    <source>
        <dbReference type="Proteomes" id="UP000315783"/>
    </source>
</evidence>
<gene>
    <name evidence="2" type="ORF">IF1G_09350</name>
</gene>
<feature type="region of interest" description="Disordered" evidence="1">
    <location>
        <begin position="16"/>
        <end position="36"/>
    </location>
</feature>
<dbReference type="Proteomes" id="UP000315783">
    <property type="component" value="Unassembled WGS sequence"/>
</dbReference>
<evidence type="ECO:0000256" key="1">
    <source>
        <dbReference type="SAM" id="MobiDB-lite"/>
    </source>
</evidence>
<keyword evidence="3" id="KW-1185">Reference proteome</keyword>
<dbReference type="EMBL" id="SPUK01000017">
    <property type="protein sequence ID" value="TQV91765.1"/>
    <property type="molecule type" value="Genomic_DNA"/>
</dbReference>
<proteinExistence type="predicted"/>
<evidence type="ECO:0000313" key="2">
    <source>
        <dbReference type="EMBL" id="TQV91765.1"/>
    </source>
</evidence>
<sequence>MYLYCCEYMDPLSESNRQMPRQRLAAGSPSKSQAAPAAANASHHCLNQADICTPFNFNFNSSTIPYIPYP</sequence>